<feature type="compositionally biased region" description="Low complexity" evidence="2">
    <location>
        <begin position="149"/>
        <end position="163"/>
    </location>
</feature>
<dbReference type="AlphaFoldDB" id="A0A9P4JUU5"/>
<dbReference type="Proteomes" id="UP000799536">
    <property type="component" value="Unassembled WGS sequence"/>
</dbReference>
<feature type="compositionally biased region" description="Basic and acidic residues" evidence="2">
    <location>
        <begin position="271"/>
        <end position="292"/>
    </location>
</feature>
<keyword evidence="1" id="KW-0175">Coiled coil</keyword>
<gene>
    <name evidence="3" type="ORF">GQ43DRAFT_436568</name>
</gene>
<feature type="compositionally biased region" description="Basic and acidic residues" evidence="2">
    <location>
        <begin position="94"/>
        <end position="108"/>
    </location>
</feature>
<dbReference type="InterPro" id="IPR025066">
    <property type="entry name" value="CCDC174-like"/>
</dbReference>
<feature type="compositionally biased region" description="Low complexity" evidence="2">
    <location>
        <begin position="37"/>
        <end position="50"/>
    </location>
</feature>
<feature type="compositionally biased region" description="Polar residues" evidence="2">
    <location>
        <begin position="25"/>
        <end position="36"/>
    </location>
</feature>
<feature type="region of interest" description="Disordered" evidence="2">
    <location>
        <begin position="193"/>
        <end position="212"/>
    </location>
</feature>
<name>A0A9P4JUU5_9PLEO</name>
<reference evidence="3" key="1">
    <citation type="journal article" date="2020" name="Stud. Mycol.">
        <title>101 Dothideomycetes genomes: a test case for predicting lifestyles and emergence of pathogens.</title>
        <authorList>
            <person name="Haridas S."/>
            <person name="Albert R."/>
            <person name="Binder M."/>
            <person name="Bloem J."/>
            <person name="Labutti K."/>
            <person name="Salamov A."/>
            <person name="Andreopoulos B."/>
            <person name="Baker S."/>
            <person name="Barry K."/>
            <person name="Bills G."/>
            <person name="Bluhm B."/>
            <person name="Cannon C."/>
            <person name="Castanera R."/>
            <person name="Culley D."/>
            <person name="Daum C."/>
            <person name="Ezra D."/>
            <person name="Gonzalez J."/>
            <person name="Henrissat B."/>
            <person name="Kuo A."/>
            <person name="Liang C."/>
            <person name="Lipzen A."/>
            <person name="Lutzoni F."/>
            <person name="Magnuson J."/>
            <person name="Mondo S."/>
            <person name="Nolan M."/>
            <person name="Ohm R."/>
            <person name="Pangilinan J."/>
            <person name="Park H.-J."/>
            <person name="Ramirez L."/>
            <person name="Alfaro M."/>
            <person name="Sun H."/>
            <person name="Tritt A."/>
            <person name="Yoshinaga Y."/>
            <person name="Zwiers L.-H."/>
            <person name="Turgeon B."/>
            <person name="Goodwin S."/>
            <person name="Spatafora J."/>
            <person name="Crous P."/>
            <person name="Grigoriev I."/>
        </authorList>
    </citation>
    <scope>NUCLEOTIDE SEQUENCE</scope>
    <source>
        <strain evidence="3">ATCC 74209</strain>
    </source>
</reference>
<accession>A0A9P4JUU5</accession>
<feature type="region of interest" description="Disordered" evidence="2">
    <location>
        <begin position="241"/>
        <end position="292"/>
    </location>
</feature>
<dbReference type="PANTHER" id="PTHR15885:SF1">
    <property type="entry name" value="COILED-COIL DOMAIN-CONTAINING PROTEIN 174"/>
    <property type="match status" value="1"/>
</dbReference>
<dbReference type="OrthoDB" id="333551at2759"/>
<proteinExistence type="predicted"/>
<evidence type="ECO:0000313" key="3">
    <source>
        <dbReference type="EMBL" id="KAF2205981.1"/>
    </source>
</evidence>
<evidence type="ECO:0000256" key="1">
    <source>
        <dbReference type="ARBA" id="ARBA00023054"/>
    </source>
</evidence>
<feature type="compositionally biased region" description="Basic and acidic residues" evidence="2">
    <location>
        <begin position="1"/>
        <end position="11"/>
    </location>
</feature>
<protein>
    <submittedName>
        <fullName evidence="3">Uncharacterized protein</fullName>
    </submittedName>
</protein>
<feature type="region of interest" description="Disordered" evidence="2">
    <location>
        <begin position="1"/>
        <end position="108"/>
    </location>
</feature>
<comment type="caution">
    <text evidence="3">The sequence shown here is derived from an EMBL/GenBank/DDBJ whole genome shotgun (WGS) entry which is preliminary data.</text>
</comment>
<dbReference type="PANTHER" id="PTHR15885">
    <property type="entry name" value="COILED-COIL DOMAIN-CONTAINING PROTEIN 174"/>
    <property type="match status" value="1"/>
</dbReference>
<feature type="region of interest" description="Disordered" evidence="2">
    <location>
        <begin position="144"/>
        <end position="169"/>
    </location>
</feature>
<feature type="compositionally biased region" description="Basic and acidic residues" evidence="2">
    <location>
        <begin position="193"/>
        <end position="206"/>
    </location>
</feature>
<keyword evidence="4" id="KW-1185">Reference proteome</keyword>
<dbReference type="Pfam" id="PF13300">
    <property type="entry name" value="DUF4078"/>
    <property type="match status" value="1"/>
</dbReference>
<organism evidence="3 4">
    <name type="scientific">Delitschia confertaspora ATCC 74209</name>
    <dbReference type="NCBI Taxonomy" id="1513339"/>
    <lineage>
        <taxon>Eukaryota</taxon>
        <taxon>Fungi</taxon>
        <taxon>Dikarya</taxon>
        <taxon>Ascomycota</taxon>
        <taxon>Pezizomycotina</taxon>
        <taxon>Dothideomycetes</taxon>
        <taxon>Pleosporomycetidae</taxon>
        <taxon>Pleosporales</taxon>
        <taxon>Delitschiaceae</taxon>
        <taxon>Delitschia</taxon>
    </lineage>
</organism>
<dbReference type="GO" id="GO:0005634">
    <property type="term" value="C:nucleus"/>
    <property type="evidence" value="ECO:0007669"/>
    <property type="project" value="TreeGrafter"/>
</dbReference>
<dbReference type="EMBL" id="ML993847">
    <property type="protein sequence ID" value="KAF2205981.1"/>
    <property type="molecule type" value="Genomic_DNA"/>
</dbReference>
<sequence>MDEHLSKKDSHLYGQQLRKQRTNTKEISSSGTLAFTSQLSSLISSASSSSNKPVSGRARPKKEDIFSSHNKNVKKRALKDLEDSDYTVQKHKGRTEAEKHEDDTTWKRAKRKLEEKARLYDAMKRGDIEDLDDKYAVDFDRKWAEKQEAGGPDTDASSSAGSASEDEELLDYIDEFGRTRKMTRSQIMLEERRKRTLAADEPDRFTARPSAPENLIFGDTIQTAAFNPDETIAQKMAELVAKRDKSPTPPPDSHWDGSGIRGTGMGYFKFSSDHEERKKQMAELEKLRKGRG</sequence>
<evidence type="ECO:0000313" key="4">
    <source>
        <dbReference type="Proteomes" id="UP000799536"/>
    </source>
</evidence>
<evidence type="ECO:0000256" key="2">
    <source>
        <dbReference type="SAM" id="MobiDB-lite"/>
    </source>
</evidence>